<dbReference type="EMBL" id="CAKOAT010140487">
    <property type="protein sequence ID" value="CAH8338451.1"/>
    <property type="molecule type" value="Genomic_DNA"/>
</dbReference>
<organism evidence="2 3">
    <name type="scientific">Eruca vesicaria subsp. sativa</name>
    <name type="common">Garden rocket</name>
    <name type="synonym">Eruca sativa</name>
    <dbReference type="NCBI Taxonomy" id="29727"/>
    <lineage>
        <taxon>Eukaryota</taxon>
        <taxon>Viridiplantae</taxon>
        <taxon>Streptophyta</taxon>
        <taxon>Embryophyta</taxon>
        <taxon>Tracheophyta</taxon>
        <taxon>Spermatophyta</taxon>
        <taxon>Magnoliopsida</taxon>
        <taxon>eudicotyledons</taxon>
        <taxon>Gunneridae</taxon>
        <taxon>Pentapetalae</taxon>
        <taxon>rosids</taxon>
        <taxon>malvids</taxon>
        <taxon>Brassicales</taxon>
        <taxon>Brassicaceae</taxon>
        <taxon>Brassiceae</taxon>
        <taxon>Eruca</taxon>
    </lineage>
</organism>
<evidence type="ECO:0000313" key="2">
    <source>
        <dbReference type="EMBL" id="CAH8338451.1"/>
    </source>
</evidence>
<dbReference type="InterPro" id="IPR021139">
    <property type="entry name" value="NYN"/>
</dbReference>
<evidence type="ECO:0000313" key="3">
    <source>
        <dbReference type="Proteomes" id="UP001642260"/>
    </source>
</evidence>
<proteinExistence type="predicted"/>
<keyword evidence="3" id="KW-1185">Reference proteome</keyword>
<gene>
    <name evidence="2" type="ORF">ERUC_LOCUS14891</name>
</gene>
<feature type="domain" description="NYN" evidence="1">
    <location>
        <begin position="198"/>
        <end position="322"/>
    </location>
</feature>
<dbReference type="AlphaFoldDB" id="A0ABC8K0M4"/>
<dbReference type="PANTHER" id="PTHR14379:SF16">
    <property type="entry name" value="NYN DOMAIN-CONTAINING PROTEIN"/>
    <property type="match status" value="1"/>
</dbReference>
<sequence>MSGNDAAKTAKIAVWWDMKDCRIPGGIDAHRVRPCIEGGFKELGYSGPVSITAYGDQTQTSEYLLRALSSTGVDVVHIKSESTCAVMYDHMVKWPEDNPPPATMMIITNQMLEVFNWDLARLQQRTSYNLFLAYSVRPCAVLSLATCKEWLWEDLLLGTTSTSGADTEVLHPQPTELYSVTSTWGKNYPATPEYATAKIHVCWDMYDCPIPDGYDPRRIRPSLEGAFKKLGYSGAVSIIAFGDHKQTPQGHLQALSSTGIDVAHAIPDRIYSRMYDDLMEWEKDNPAPATMMIISDEAEYVFGDSLARAQQRKKKYNLFWAYSFRPREMSVMLTSAEWLWDCLLAGRLSFRKSKRLKIAGCD</sequence>
<dbReference type="PANTHER" id="PTHR14379">
    <property type="entry name" value="LIMKAIN B LKAP"/>
    <property type="match status" value="1"/>
</dbReference>
<dbReference type="InterPro" id="IPR024768">
    <property type="entry name" value="Marf1"/>
</dbReference>
<name>A0ABC8K0M4_ERUVS</name>
<dbReference type="CDD" id="cd10910">
    <property type="entry name" value="PIN_limkain_b1_N_like"/>
    <property type="match status" value="2"/>
</dbReference>
<comment type="caution">
    <text evidence="2">The sequence shown here is derived from an EMBL/GenBank/DDBJ whole genome shotgun (WGS) entry which is preliminary data.</text>
</comment>
<reference evidence="2 3" key="1">
    <citation type="submission" date="2022-03" db="EMBL/GenBank/DDBJ databases">
        <authorList>
            <person name="Macdonald S."/>
            <person name="Ahmed S."/>
            <person name="Newling K."/>
        </authorList>
    </citation>
    <scope>NUCLEOTIDE SEQUENCE [LARGE SCALE GENOMIC DNA]</scope>
</reference>
<evidence type="ECO:0000259" key="1">
    <source>
        <dbReference type="Pfam" id="PF01936"/>
    </source>
</evidence>
<accession>A0ABC8K0M4</accession>
<protein>
    <recommendedName>
        <fullName evidence="1">NYN domain-containing protein</fullName>
    </recommendedName>
</protein>
<dbReference type="Pfam" id="PF01936">
    <property type="entry name" value="NYN"/>
    <property type="match status" value="2"/>
</dbReference>
<dbReference type="Proteomes" id="UP001642260">
    <property type="component" value="Unassembled WGS sequence"/>
</dbReference>
<feature type="domain" description="NYN" evidence="1">
    <location>
        <begin position="11"/>
        <end position="134"/>
    </location>
</feature>